<dbReference type="GO" id="GO:0016925">
    <property type="term" value="P:protein sumoylation"/>
    <property type="evidence" value="ECO:0007669"/>
    <property type="project" value="TreeGrafter"/>
</dbReference>
<dbReference type="OrthoDB" id="28127at2759"/>
<dbReference type="Proteomes" id="UP000054498">
    <property type="component" value="Unassembled WGS sequence"/>
</dbReference>
<evidence type="ECO:0000313" key="2">
    <source>
        <dbReference type="Proteomes" id="UP000054498"/>
    </source>
</evidence>
<dbReference type="GO" id="GO:0061665">
    <property type="term" value="F:SUMO ligase activity"/>
    <property type="evidence" value="ECO:0007669"/>
    <property type="project" value="TreeGrafter"/>
</dbReference>
<dbReference type="GeneID" id="25732251"/>
<dbReference type="AlphaFoldDB" id="A0A0D2LUM0"/>
<accession>A0A0D2LUM0</accession>
<dbReference type="RefSeq" id="XP_013892316.1">
    <property type="nucleotide sequence ID" value="XM_014036862.1"/>
</dbReference>
<dbReference type="EMBL" id="KK104886">
    <property type="protein sequence ID" value="KIY93296.1"/>
    <property type="molecule type" value="Genomic_DNA"/>
</dbReference>
<dbReference type="KEGG" id="mng:MNEG_14666"/>
<dbReference type="PANTHER" id="PTHR10782:SF4">
    <property type="entry name" value="TONALLI, ISOFORM E"/>
    <property type="match status" value="1"/>
</dbReference>
<protein>
    <submittedName>
        <fullName evidence="1">Uncharacterized protein</fullName>
    </submittedName>
</protein>
<feature type="non-terminal residue" evidence="1">
    <location>
        <position position="219"/>
    </location>
</feature>
<dbReference type="PANTHER" id="PTHR10782">
    <property type="entry name" value="ZINC FINGER MIZ DOMAIN-CONTAINING PROTEIN"/>
    <property type="match status" value="1"/>
</dbReference>
<dbReference type="InterPro" id="IPR013083">
    <property type="entry name" value="Znf_RING/FYVE/PHD"/>
</dbReference>
<organism evidence="1 2">
    <name type="scientific">Monoraphidium neglectum</name>
    <dbReference type="NCBI Taxonomy" id="145388"/>
    <lineage>
        <taxon>Eukaryota</taxon>
        <taxon>Viridiplantae</taxon>
        <taxon>Chlorophyta</taxon>
        <taxon>core chlorophytes</taxon>
        <taxon>Chlorophyceae</taxon>
        <taxon>CS clade</taxon>
        <taxon>Sphaeropleales</taxon>
        <taxon>Selenastraceae</taxon>
        <taxon>Monoraphidium</taxon>
    </lineage>
</organism>
<dbReference type="STRING" id="145388.A0A0D2LUM0"/>
<gene>
    <name evidence="1" type="ORF">MNEG_14666</name>
</gene>
<proteinExistence type="predicted"/>
<dbReference type="Gene3D" id="3.30.40.10">
    <property type="entry name" value="Zinc/RING finger domain, C3HC4 (zinc finger)"/>
    <property type="match status" value="1"/>
</dbReference>
<name>A0A0D2LUM0_9CHLO</name>
<keyword evidence="2" id="KW-1185">Reference proteome</keyword>
<evidence type="ECO:0000313" key="1">
    <source>
        <dbReference type="EMBL" id="KIY93296.1"/>
    </source>
</evidence>
<sequence>MGAHAVPYCTTGERSFYITPQQMELLRLRGAEFKLQAMCIQLDDPNRFRFHWPLMAELHVNRQPVRVYTRSGGYKLGANQRDEAADVSRLVVQGRNTIQFACSDARPFAVALMLMRQRSLQQVKALMEPREPMPAALERVRRCIRGGCEEGDEDIEFGNVVVSLKDPYTCCRVAVPARFCDAGVGLEPFDLEPFLDTARRTRKWTDPHTMRHSCVQSLQ</sequence>
<dbReference type="GO" id="GO:0000785">
    <property type="term" value="C:chromatin"/>
    <property type="evidence" value="ECO:0007669"/>
    <property type="project" value="TreeGrafter"/>
</dbReference>
<reference evidence="1 2" key="1">
    <citation type="journal article" date="2013" name="BMC Genomics">
        <title>Reconstruction of the lipid metabolism for the microalga Monoraphidium neglectum from its genome sequence reveals characteristics suitable for biofuel production.</title>
        <authorList>
            <person name="Bogen C."/>
            <person name="Al-Dilaimi A."/>
            <person name="Albersmeier A."/>
            <person name="Wichmann J."/>
            <person name="Grundmann M."/>
            <person name="Rupp O."/>
            <person name="Lauersen K.J."/>
            <person name="Blifernez-Klassen O."/>
            <person name="Kalinowski J."/>
            <person name="Goesmann A."/>
            <person name="Mussgnug J.H."/>
            <person name="Kruse O."/>
        </authorList>
    </citation>
    <scope>NUCLEOTIDE SEQUENCE [LARGE SCALE GENOMIC DNA]</scope>
    <source>
        <strain evidence="1 2">SAG 48.87</strain>
    </source>
</reference>